<dbReference type="FunFam" id="2.60.120.330:FF:000014">
    <property type="entry name" value="Gibberellin 2-beta-dioxygenase 1"/>
    <property type="match status" value="1"/>
</dbReference>
<comment type="catalytic activity">
    <reaction evidence="8">
        <text>gibberellin A1 + 2-oxoglutarate + O2 = gibberellin A8 + succinate + CO2</text>
        <dbReference type="Rhea" id="RHEA:15005"/>
        <dbReference type="ChEBI" id="CHEBI:15379"/>
        <dbReference type="ChEBI" id="CHEBI:16526"/>
        <dbReference type="ChEBI" id="CHEBI:16810"/>
        <dbReference type="ChEBI" id="CHEBI:30031"/>
        <dbReference type="ChEBI" id="CHEBI:58524"/>
        <dbReference type="ChEBI" id="CHEBI:58594"/>
        <dbReference type="EC" id="1.14.11.13"/>
    </reaction>
</comment>
<dbReference type="InterPro" id="IPR027443">
    <property type="entry name" value="IPNS-like_sf"/>
</dbReference>
<comment type="cofactor">
    <cofactor evidence="1">
        <name>Fe cation</name>
        <dbReference type="ChEBI" id="CHEBI:24875"/>
    </cofactor>
</comment>
<evidence type="ECO:0000256" key="4">
    <source>
        <dbReference type="ARBA" id="ARBA00022964"/>
    </source>
</evidence>
<keyword evidence="15" id="KW-1185">Reference proteome</keyword>
<dbReference type="Pfam" id="PF14226">
    <property type="entry name" value="DIOX_N"/>
    <property type="match status" value="1"/>
</dbReference>
<feature type="domain" description="Fe2OG dioxygenase" evidence="13">
    <location>
        <begin position="185"/>
        <end position="297"/>
    </location>
</feature>
<keyword evidence="5 12" id="KW-0560">Oxidoreductase</keyword>
<evidence type="ECO:0000256" key="10">
    <source>
        <dbReference type="ARBA" id="ARBA00061282"/>
    </source>
</evidence>
<evidence type="ECO:0000256" key="6">
    <source>
        <dbReference type="ARBA" id="ARBA00023004"/>
    </source>
</evidence>
<dbReference type="InterPro" id="IPR005123">
    <property type="entry name" value="Oxoglu/Fe-dep_dioxygenase_dom"/>
</dbReference>
<comment type="similarity">
    <text evidence="10">Belongs to the iron/ascorbate-dependent oxidoreductase family. GA2OX subfamily.</text>
</comment>
<dbReference type="PANTHER" id="PTHR47990">
    <property type="entry name" value="2-OXOGLUTARATE (2OG) AND FE(II)-DEPENDENT OXYGENASE SUPERFAMILY PROTEIN-RELATED"/>
    <property type="match status" value="1"/>
</dbReference>
<dbReference type="InterPro" id="IPR050231">
    <property type="entry name" value="Iron_ascorbate_oxido_reductase"/>
</dbReference>
<dbReference type="AlphaFoldDB" id="A0A835JQW8"/>
<comment type="caution">
    <text evidence="14">The sequence shown here is derived from an EMBL/GenBank/DDBJ whole genome shotgun (WGS) entry which is preliminary data.</text>
</comment>
<evidence type="ECO:0000256" key="5">
    <source>
        <dbReference type="ARBA" id="ARBA00023002"/>
    </source>
</evidence>
<accession>A0A835JQW8</accession>
<dbReference type="Proteomes" id="UP000657918">
    <property type="component" value="Unassembled WGS sequence"/>
</dbReference>
<name>A0A835JQW8_9ROSI</name>
<dbReference type="Gene3D" id="2.60.120.330">
    <property type="entry name" value="B-lactam Antibiotic, Isopenicillin N Synthase, Chain"/>
    <property type="match status" value="1"/>
</dbReference>
<dbReference type="PRINTS" id="PR00682">
    <property type="entry name" value="IPNSYNTHASE"/>
</dbReference>
<comment type="function">
    <text evidence="9">Catalyzes the 2-beta-hydroxylation of several biologically active gibberellins, leading to the homeostatic regulation of their endogenous level. Catabolism of gibberellins (GAs) plays a central role in plant development. Converts GA9/GA20 to GA51/GA29 and GA4/GA1 to GA34/GA8.</text>
</comment>
<dbReference type="GO" id="GO:0046872">
    <property type="term" value="F:metal ion binding"/>
    <property type="evidence" value="ECO:0007669"/>
    <property type="project" value="UniProtKB-KW"/>
</dbReference>
<dbReference type="OrthoDB" id="288590at2759"/>
<dbReference type="EC" id="1.14.11.13" evidence="11"/>
<evidence type="ECO:0000256" key="7">
    <source>
        <dbReference type="ARBA" id="ARBA00037909"/>
    </source>
</evidence>
<evidence type="ECO:0000256" key="1">
    <source>
        <dbReference type="ARBA" id="ARBA00001962"/>
    </source>
</evidence>
<evidence type="ECO:0000313" key="14">
    <source>
        <dbReference type="EMBL" id="KAF9674307.1"/>
    </source>
</evidence>
<keyword evidence="3 12" id="KW-0479">Metal-binding</keyword>
<sequence length="388" mass="43252">MVVASPTQIHGERLMAIELPVIDLSGERSTVSNLIVKACEEYGFFKVKNHGVSQDIIAKMENESFSFFAKPFDEKQKAGLANSFGYGCKNIGFNGDIGEVEYLLFNTNPLSITERSKTISNDPTKFRQVLTPFPPRLLHSLTISSAMSGYIEAVRGLACELLDLMAEGLWVPDRSVFSRLIRDDDSDSILRLNHYPPMPLLCKDKDSSSPCNHSKVGFGEHSDPQILTILRSNDVGGLQISLNDGAWVPVTPDPTAFCVNVGDLLQAMTNGRFVSVRHKALTNSYKSRMSMAYFAAPPLDARIAVPPEMVTPIKPALYRPFTWAEFKKTVYALRLGDSRLGLFRTQVDEHLEVQEIPNQARIRDLAAKARIRDLAAKARTLLLPNFRY</sequence>
<dbReference type="InterPro" id="IPR044861">
    <property type="entry name" value="IPNS-like_FE2OG_OXY"/>
</dbReference>
<evidence type="ECO:0000256" key="8">
    <source>
        <dbReference type="ARBA" id="ARBA00052204"/>
    </source>
</evidence>
<dbReference type="GO" id="GO:0045543">
    <property type="term" value="F:gibberellin 2-beta-dioxygenase activity"/>
    <property type="evidence" value="ECO:0007669"/>
    <property type="project" value="UniProtKB-EC"/>
</dbReference>
<comment type="pathway">
    <text evidence="2">Hormone biosynthesis.</text>
</comment>
<evidence type="ECO:0000256" key="11">
    <source>
        <dbReference type="ARBA" id="ARBA00066708"/>
    </source>
</evidence>
<dbReference type="SUPFAM" id="SSF51197">
    <property type="entry name" value="Clavaminate synthase-like"/>
    <property type="match status" value="1"/>
</dbReference>
<keyword evidence="6 12" id="KW-0408">Iron</keyword>
<reference evidence="14 15" key="1">
    <citation type="submission" date="2020-10" db="EMBL/GenBank/DDBJ databases">
        <title>Plant Genome Project.</title>
        <authorList>
            <person name="Zhang R.-G."/>
        </authorList>
    </citation>
    <scope>NUCLEOTIDE SEQUENCE [LARGE SCALE GENOMIC DNA]</scope>
    <source>
        <strain evidence="14">FAFU-HL-1</strain>
        <tissue evidence="14">Leaf</tissue>
    </source>
</reference>
<gene>
    <name evidence="14" type="ORF">SADUNF_Sadunf10G0113800</name>
</gene>
<evidence type="ECO:0000256" key="9">
    <source>
        <dbReference type="ARBA" id="ARBA00055835"/>
    </source>
</evidence>
<evidence type="ECO:0000259" key="13">
    <source>
        <dbReference type="PROSITE" id="PS51471"/>
    </source>
</evidence>
<protein>
    <recommendedName>
        <fullName evidence="11">gibberellin 2beta-dioxygenase</fullName>
        <ecNumber evidence="11">1.14.11.13</ecNumber>
    </recommendedName>
</protein>
<proteinExistence type="inferred from homology"/>
<evidence type="ECO:0000313" key="15">
    <source>
        <dbReference type="Proteomes" id="UP000657918"/>
    </source>
</evidence>
<evidence type="ECO:0000256" key="12">
    <source>
        <dbReference type="RuleBase" id="RU003682"/>
    </source>
</evidence>
<dbReference type="InterPro" id="IPR026992">
    <property type="entry name" value="DIOX_N"/>
</dbReference>
<dbReference type="Pfam" id="PF03171">
    <property type="entry name" value="2OG-FeII_Oxy"/>
    <property type="match status" value="1"/>
</dbReference>
<dbReference type="EMBL" id="JADGMS010000010">
    <property type="protein sequence ID" value="KAF9674307.1"/>
    <property type="molecule type" value="Genomic_DNA"/>
</dbReference>
<organism evidence="14 15">
    <name type="scientific">Salix dunnii</name>
    <dbReference type="NCBI Taxonomy" id="1413687"/>
    <lineage>
        <taxon>Eukaryota</taxon>
        <taxon>Viridiplantae</taxon>
        <taxon>Streptophyta</taxon>
        <taxon>Embryophyta</taxon>
        <taxon>Tracheophyta</taxon>
        <taxon>Spermatophyta</taxon>
        <taxon>Magnoliopsida</taxon>
        <taxon>eudicotyledons</taxon>
        <taxon>Gunneridae</taxon>
        <taxon>Pentapetalae</taxon>
        <taxon>rosids</taxon>
        <taxon>fabids</taxon>
        <taxon>Malpighiales</taxon>
        <taxon>Salicaceae</taxon>
        <taxon>Saliceae</taxon>
        <taxon>Salix</taxon>
    </lineage>
</organism>
<comment type="pathway">
    <text evidence="7">Plant hormone biosynthesis; gibberellin biosynthesis.</text>
</comment>
<dbReference type="PROSITE" id="PS51471">
    <property type="entry name" value="FE2OG_OXY"/>
    <property type="match status" value="1"/>
</dbReference>
<evidence type="ECO:0000256" key="2">
    <source>
        <dbReference type="ARBA" id="ARBA00004972"/>
    </source>
</evidence>
<keyword evidence="4" id="KW-0223">Dioxygenase</keyword>
<evidence type="ECO:0000256" key="3">
    <source>
        <dbReference type="ARBA" id="ARBA00022723"/>
    </source>
</evidence>